<dbReference type="Pfam" id="PF07470">
    <property type="entry name" value="Glyco_hydro_88"/>
    <property type="match status" value="1"/>
</dbReference>
<protein>
    <submittedName>
        <fullName evidence="2">Uncharacterized protein</fullName>
    </submittedName>
</protein>
<gene>
    <name evidence="2" type="ORF">OFUS_LOCUS15519</name>
</gene>
<dbReference type="PANTHER" id="PTHR33886:SF8">
    <property type="entry name" value="UNSATURATED RHAMNOGALACTURONAN HYDROLASE (EUROFUNG)"/>
    <property type="match status" value="1"/>
</dbReference>
<organism evidence="2 3">
    <name type="scientific">Owenia fusiformis</name>
    <name type="common">Polychaete worm</name>
    <dbReference type="NCBI Taxonomy" id="6347"/>
    <lineage>
        <taxon>Eukaryota</taxon>
        <taxon>Metazoa</taxon>
        <taxon>Spiralia</taxon>
        <taxon>Lophotrochozoa</taxon>
        <taxon>Annelida</taxon>
        <taxon>Polychaeta</taxon>
        <taxon>Sedentaria</taxon>
        <taxon>Canalipalpata</taxon>
        <taxon>Sabellida</taxon>
        <taxon>Oweniida</taxon>
        <taxon>Oweniidae</taxon>
        <taxon>Owenia</taxon>
    </lineage>
</organism>
<dbReference type="OrthoDB" id="6282826at2759"/>
<keyword evidence="1" id="KW-0378">Hydrolase</keyword>
<dbReference type="PANTHER" id="PTHR33886">
    <property type="entry name" value="UNSATURATED RHAMNOGALACTURONAN HYDROLASE (EUROFUNG)"/>
    <property type="match status" value="1"/>
</dbReference>
<evidence type="ECO:0000313" key="2">
    <source>
        <dbReference type="EMBL" id="CAH1790295.1"/>
    </source>
</evidence>
<keyword evidence="3" id="KW-1185">Reference proteome</keyword>
<dbReference type="GO" id="GO:0005975">
    <property type="term" value="P:carbohydrate metabolic process"/>
    <property type="evidence" value="ECO:0007669"/>
    <property type="project" value="InterPro"/>
</dbReference>
<sequence length="423" mass="47579">MEVVMVSLGMLLPCLLGLGIVWVQQGTCHSEDPTPAILAKRVGDQIMKHQVAFFRWHYGGAVLFEGLFLASQAFNLNYTDVLDKVLDDFKTNKASYGYMVVHNITVPWFRNIGDEIGLFPIGYLNRVLSESGRVEKYDNTTDFYIATEVVRRYILGWPSHLEDTTVCREYGWPDRQVGPFLWADDMYMGLTLAARIGRVTKDPNLMDWVLNQTILFSSHLQDPIDGCFNHGYNAKTNTRSCCKWGRGSGWILMASYEALTFKNQPWVKELGLHNDPKFDKVLSILRSHIKCIVANQSPDGRWHQVINETSTYLETSGSAMALSTLIRACMFGWVDYATYKQNVELGWQGLLKTVAPDGTVSGVCVGTGIESTVADYEARPTNYLLGGDGGLGSILYAITDYQYFKKSEQDGSMGKWTSYPHKI</sequence>
<comment type="caution">
    <text evidence="2">The sequence shown here is derived from an EMBL/GenBank/DDBJ whole genome shotgun (WGS) entry which is preliminary data.</text>
</comment>
<dbReference type="EMBL" id="CAIIXF020000007">
    <property type="protein sequence ID" value="CAH1790295.1"/>
    <property type="molecule type" value="Genomic_DNA"/>
</dbReference>
<accession>A0A8J1UYQ7</accession>
<proteinExistence type="predicted"/>
<dbReference type="InterPro" id="IPR008928">
    <property type="entry name" value="6-hairpin_glycosidase_sf"/>
</dbReference>
<evidence type="ECO:0000256" key="1">
    <source>
        <dbReference type="ARBA" id="ARBA00022801"/>
    </source>
</evidence>
<reference evidence="2" key="1">
    <citation type="submission" date="2022-03" db="EMBL/GenBank/DDBJ databases">
        <authorList>
            <person name="Martin C."/>
        </authorList>
    </citation>
    <scope>NUCLEOTIDE SEQUENCE</scope>
</reference>
<dbReference type="GO" id="GO:0016787">
    <property type="term" value="F:hydrolase activity"/>
    <property type="evidence" value="ECO:0007669"/>
    <property type="project" value="UniProtKB-KW"/>
</dbReference>
<dbReference type="SUPFAM" id="SSF48208">
    <property type="entry name" value="Six-hairpin glycosidases"/>
    <property type="match status" value="1"/>
</dbReference>
<dbReference type="InterPro" id="IPR052043">
    <property type="entry name" value="PolySaccharide_Degr_Enz"/>
</dbReference>
<dbReference type="InterPro" id="IPR010905">
    <property type="entry name" value="Glyco_hydro_88"/>
</dbReference>
<dbReference type="InterPro" id="IPR012341">
    <property type="entry name" value="6hp_glycosidase-like_sf"/>
</dbReference>
<dbReference type="AlphaFoldDB" id="A0A8J1UYQ7"/>
<dbReference type="Gene3D" id="1.50.10.10">
    <property type="match status" value="1"/>
</dbReference>
<name>A0A8J1UYQ7_OWEFU</name>
<evidence type="ECO:0000313" key="3">
    <source>
        <dbReference type="Proteomes" id="UP000749559"/>
    </source>
</evidence>
<dbReference type="Proteomes" id="UP000749559">
    <property type="component" value="Unassembled WGS sequence"/>
</dbReference>